<sequence>MTQPSPQSPLPKKNGAKRPQWWAYAQDCIARLRATEADIFDLERRATAGDTAAVDTLMEYEGGDSPKPPSCPAASGMESAAVAMGHVNSAPHLPQDEWHAIAADGGDPFATAQDGSTRPAIPLPLRDVILLARLAATFRDAESWEASLQPGALTILVGLEPTLYLGKLLTGAMLPEGWSTHSRAPKSAPNPVLQLPDRPVVEKELERLLHYPAPILLPVAKQEHLPDLVAYGETGARILTLKKLNADILLFALSVSHSATGRIDADSVRAILPDDESLASLEAGHLAMACRAPTAQEVAKRISLMTRTAPAEEVARERCGPAIIDGTTPAHQAVRNIVEDLAAWQAGDLNWSEMSRSLLVHGAPGTGKTYLARQLAEAAGIALVEGSFADWQSQGHLGHMFAAMIKCFGEAVAKVPCVLFIDEIDAVGSRFGGDQHGMSYRTQVVNGFLQQIDRLARTQGVILIGACNQLGRLDPAITRPGRFDQVQQMPLPSLADISRIMAKVLADTLPENEIDSLARAAVGKTPAELDAAMRAATAHARRQRLPMSTDLMRRHLGIDRPNPELLRRIATHEAGHALAAELLVPGSVVKLSLSDRDGRTERRSTFVELTVEEIERELVILMAGRAAERLVLGTISGGAGGDTESDLALATGLILQMDRELGLGRNGDSWLGPADMHRLTEEERQRVRAKLVQAMNHATKLLTPHIGQLNEVTAALIEVRELHGAAMRRLIAGPDTLSRS</sequence>
<dbReference type="OrthoDB" id="9809379at2"/>
<feature type="domain" description="AAA+ ATPase" evidence="1">
    <location>
        <begin position="354"/>
        <end position="493"/>
    </location>
</feature>
<comment type="caution">
    <text evidence="2">The sequence shown here is derived from an EMBL/GenBank/DDBJ whole genome shotgun (WGS) entry which is preliminary data.</text>
</comment>
<dbReference type="GO" id="GO:0005886">
    <property type="term" value="C:plasma membrane"/>
    <property type="evidence" value="ECO:0007669"/>
    <property type="project" value="TreeGrafter"/>
</dbReference>
<dbReference type="InterPro" id="IPR027417">
    <property type="entry name" value="P-loop_NTPase"/>
</dbReference>
<dbReference type="PANTHER" id="PTHR23076:SF97">
    <property type="entry name" value="ATP-DEPENDENT ZINC METALLOPROTEASE YME1L1"/>
    <property type="match status" value="1"/>
</dbReference>
<evidence type="ECO:0000259" key="1">
    <source>
        <dbReference type="SMART" id="SM00382"/>
    </source>
</evidence>
<dbReference type="GO" id="GO:0005524">
    <property type="term" value="F:ATP binding"/>
    <property type="evidence" value="ECO:0007669"/>
    <property type="project" value="InterPro"/>
</dbReference>
<dbReference type="Proteomes" id="UP000285908">
    <property type="component" value="Unassembled WGS sequence"/>
</dbReference>
<dbReference type="PANTHER" id="PTHR23076">
    <property type="entry name" value="METALLOPROTEASE M41 FTSH"/>
    <property type="match status" value="1"/>
</dbReference>
<evidence type="ECO:0000313" key="2">
    <source>
        <dbReference type="EMBL" id="RVV96609.1"/>
    </source>
</evidence>
<dbReference type="GO" id="GO:0004176">
    <property type="term" value="F:ATP-dependent peptidase activity"/>
    <property type="evidence" value="ECO:0007669"/>
    <property type="project" value="InterPro"/>
</dbReference>
<dbReference type="CDD" id="cd19481">
    <property type="entry name" value="RecA-like_protease"/>
    <property type="match status" value="1"/>
</dbReference>
<dbReference type="SMART" id="SM00382">
    <property type="entry name" value="AAA"/>
    <property type="match status" value="1"/>
</dbReference>
<dbReference type="InterPro" id="IPR037219">
    <property type="entry name" value="Peptidase_M41-like"/>
</dbReference>
<dbReference type="Pfam" id="PF00004">
    <property type="entry name" value="AAA"/>
    <property type="match status" value="1"/>
</dbReference>
<dbReference type="SUPFAM" id="SSF140990">
    <property type="entry name" value="FtsH protease domain-like"/>
    <property type="match status" value="1"/>
</dbReference>
<evidence type="ECO:0000313" key="3">
    <source>
        <dbReference type="Proteomes" id="UP000285908"/>
    </source>
</evidence>
<gene>
    <name evidence="2" type="ORF">EKE94_17975</name>
</gene>
<name>A0A438AD52_9RHOB</name>
<dbReference type="GO" id="GO:0016887">
    <property type="term" value="F:ATP hydrolysis activity"/>
    <property type="evidence" value="ECO:0007669"/>
    <property type="project" value="InterPro"/>
</dbReference>
<dbReference type="GO" id="GO:0004222">
    <property type="term" value="F:metalloendopeptidase activity"/>
    <property type="evidence" value="ECO:0007669"/>
    <property type="project" value="InterPro"/>
</dbReference>
<dbReference type="InterPro" id="IPR000642">
    <property type="entry name" value="Peptidase_M41"/>
</dbReference>
<keyword evidence="3" id="KW-1185">Reference proteome</keyword>
<dbReference type="InterPro" id="IPR003959">
    <property type="entry name" value="ATPase_AAA_core"/>
</dbReference>
<dbReference type="Gene3D" id="3.40.50.300">
    <property type="entry name" value="P-loop containing nucleotide triphosphate hydrolases"/>
    <property type="match status" value="1"/>
</dbReference>
<dbReference type="SUPFAM" id="SSF52540">
    <property type="entry name" value="P-loop containing nucleoside triphosphate hydrolases"/>
    <property type="match status" value="1"/>
</dbReference>
<dbReference type="Pfam" id="PF01434">
    <property type="entry name" value="Peptidase_M41"/>
    <property type="match status" value="1"/>
</dbReference>
<dbReference type="GO" id="GO:0006508">
    <property type="term" value="P:proteolysis"/>
    <property type="evidence" value="ECO:0007669"/>
    <property type="project" value="InterPro"/>
</dbReference>
<dbReference type="InterPro" id="IPR003593">
    <property type="entry name" value="AAA+_ATPase"/>
</dbReference>
<dbReference type="GO" id="GO:0030163">
    <property type="term" value="P:protein catabolic process"/>
    <property type="evidence" value="ECO:0007669"/>
    <property type="project" value="TreeGrafter"/>
</dbReference>
<protein>
    <submittedName>
        <fullName evidence="2">AAA family ATPase</fullName>
    </submittedName>
</protein>
<dbReference type="AlphaFoldDB" id="A0A438AD52"/>
<dbReference type="Gene3D" id="1.20.58.760">
    <property type="entry name" value="Peptidase M41"/>
    <property type="match status" value="1"/>
</dbReference>
<proteinExistence type="predicted"/>
<dbReference type="EMBL" id="RQXX01000010">
    <property type="protein sequence ID" value="RVV96609.1"/>
    <property type="molecule type" value="Genomic_DNA"/>
</dbReference>
<organism evidence="2 3">
    <name type="scientific">Mesobaculum littorinae</name>
    <dbReference type="NCBI Taxonomy" id="2486419"/>
    <lineage>
        <taxon>Bacteria</taxon>
        <taxon>Pseudomonadati</taxon>
        <taxon>Pseudomonadota</taxon>
        <taxon>Alphaproteobacteria</taxon>
        <taxon>Rhodobacterales</taxon>
        <taxon>Roseobacteraceae</taxon>
        <taxon>Mesobaculum</taxon>
    </lineage>
</organism>
<accession>A0A438AD52</accession>
<reference evidence="2 3" key="1">
    <citation type="submission" date="2018-11" db="EMBL/GenBank/DDBJ databases">
        <title>Mesobaculum littorinae gen. nov., sp. nov., isolated from Littorina scabra that represents a novel genus of the order Rhodobacteraceae.</title>
        <authorList>
            <person name="Li F."/>
        </authorList>
    </citation>
    <scope>NUCLEOTIDE SEQUENCE [LARGE SCALE GENOMIC DNA]</scope>
    <source>
        <strain evidence="2 3">M0103</strain>
    </source>
</reference>
<dbReference type="RefSeq" id="WP_127908019.1">
    <property type="nucleotide sequence ID" value="NZ_RQXX01000010.1"/>
</dbReference>